<evidence type="ECO:0000256" key="9">
    <source>
        <dbReference type="SAM" id="Phobius"/>
    </source>
</evidence>
<keyword evidence="9" id="KW-0472">Membrane</keyword>
<dbReference type="GO" id="GO:0051537">
    <property type="term" value="F:2 iron, 2 sulfur cluster binding"/>
    <property type="evidence" value="ECO:0007669"/>
    <property type="project" value="UniProtKB-KW"/>
</dbReference>
<dbReference type="SUPFAM" id="SSF63380">
    <property type="entry name" value="Riboflavin synthase domain-like"/>
    <property type="match status" value="1"/>
</dbReference>
<evidence type="ECO:0000256" key="5">
    <source>
        <dbReference type="ARBA" id="ARBA00022827"/>
    </source>
</evidence>
<keyword evidence="12" id="KW-1185">Reference proteome</keyword>
<dbReference type="Proteomes" id="UP001164706">
    <property type="component" value="Chromosome"/>
</dbReference>
<dbReference type="CDD" id="cd00322">
    <property type="entry name" value="FNR_like"/>
    <property type="match status" value="1"/>
</dbReference>
<keyword evidence="9" id="KW-0812">Transmembrane</keyword>
<dbReference type="PANTHER" id="PTHR47354:SF6">
    <property type="entry name" value="NADH OXIDOREDUCTASE HCR"/>
    <property type="match status" value="1"/>
</dbReference>
<evidence type="ECO:0000256" key="2">
    <source>
        <dbReference type="ARBA" id="ARBA00022630"/>
    </source>
</evidence>
<feature type="transmembrane region" description="Helical" evidence="9">
    <location>
        <begin position="166"/>
        <end position="182"/>
    </location>
</feature>
<evidence type="ECO:0000256" key="8">
    <source>
        <dbReference type="ARBA" id="ARBA00023014"/>
    </source>
</evidence>
<dbReference type="InterPro" id="IPR017938">
    <property type="entry name" value="Riboflavin_synthase-like_b-brl"/>
</dbReference>
<keyword evidence="4" id="KW-0479">Metal-binding</keyword>
<evidence type="ECO:0000313" key="12">
    <source>
        <dbReference type="Proteomes" id="UP001164706"/>
    </source>
</evidence>
<dbReference type="PROSITE" id="PS51384">
    <property type="entry name" value="FAD_FR"/>
    <property type="match status" value="1"/>
</dbReference>
<proteinExistence type="predicted"/>
<dbReference type="Gene3D" id="2.40.30.10">
    <property type="entry name" value="Translation factors"/>
    <property type="match status" value="1"/>
</dbReference>
<name>A0A9E8MIS8_9MICO</name>
<feature type="transmembrane region" description="Helical" evidence="9">
    <location>
        <begin position="128"/>
        <end position="159"/>
    </location>
</feature>
<keyword evidence="5" id="KW-0274">FAD</keyword>
<reference evidence="11" key="1">
    <citation type="submission" date="2022-11" db="EMBL/GenBank/DDBJ databases">
        <title>Description of Microcella daejonensis nov. sp, isolated from riverside soil.</title>
        <authorList>
            <person name="Molina K.M."/>
            <person name="Kim S.B."/>
        </authorList>
    </citation>
    <scope>NUCLEOTIDE SEQUENCE</scope>
    <source>
        <strain evidence="11">MMS21-STM12</strain>
    </source>
</reference>
<dbReference type="SUPFAM" id="SSF52343">
    <property type="entry name" value="Ferredoxin reductase-like, C-terminal NADP-linked domain"/>
    <property type="match status" value="1"/>
</dbReference>
<accession>A0A9E8MIS8</accession>
<protein>
    <submittedName>
        <fullName evidence="11">Oxidoreductase</fullName>
    </submittedName>
</protein>
<dbReference type="PRINTS" id="PR00410">
    <property type="entry name" value="PHEHYDRXLASE"/>
</dbReference>
<keyword evidence="7" id="KW-0408">Iron</keyword>
<dbReference type="GO" id="GO:0016491">
    <property type="term" value="F:oxidoreductase activity"/>
    <property type="evidence" value="ECO:0007669"/>
    <property type="project" value="UniProtKB-KW"/>
</dbReference>
<evidence type="ECO:0000259" key="10">
    <source>
        <dbReference type="PROSITE" id="PS51384"/>
    </source>
</evidence>
<evidence type="ECO:0000256" key="1">
    <source>
        <dbReference type="ARBA" id="ARBA00001974"/>
    </source>
</evidence>
<keyword evidence="9" id="KW-1133">Transmembrane helix</keyword>
<evidence type="ECO:0000256" key="6">
    <source>
        <dbReference type="ARBA" id="ARBA00023002"/>
    </source>
</evidence>
<keyword evidence="6" id="KW-0560">Oxidoreductase</keyword>
<gene>
    <name evidence="11" type="ORF">OVN18_06985</name>
</gene>
<feature type="transmembrane region" description="Helical" evidence="9">
    <location>
        <begin position="194"/>
        <end position="213"/>
    </location>
</feature>
<dbReference type="GO" id="GO:0046872">
    <property type="term" value="F:metal ion binding"/>
    <property type="evidence" value="ECO:0007669"/>
    <property type="project" value="UniProtKB-KW"/>
</dbReference>
<evidence type="ECO:0000256" key="4">
    <source>
        <dbReference type="ARBA" id="ARBA00022723"/>
    </source>
</evidence>
<comment type="cofactor">
    <cofactor evidence="1">
        <name>FAD</name>
        <dbReference type="ChEBI" id="CHEBI:57692"/>
    </cofactor>
</comment>
<dbReference type="EMBL" id="CP113089">
    <property type="protein sequence ID" value="WAB80325.1"/>
    <property type="molecule type" value="Genomic_DNA"/>
</dbReference>
<dbReference type="InterPro" id="IPR017927">
    <property type="entry name" value="FAD-bd_FR_type"/>
</dbReference>
<evidence type="ECO:0000256" key="3">
    <source>
        <dbReference type="ARBA" id="ARBA00022714"/>
    </source>
</evidence>
<evidence type="ECO:0000256" key="7">
    <source>
        <dbReference type="ARBA" id="ARBA00023004"/>
    </source>
</evidence>
<evidence type="ECO:0000313" key="11">
    <source>
        <dbReference type="EMBL" id="WAB80325.1"/>
    </source>
</evidence>
<dbReference type="KEGG" id="mdb:OVN18_06985"/>
<feature type="domain" description="FAD-binding FR-type" evidence="10">
    <location>
        <begin position="270"/>
        <end position="372"/>
    </location>
</feature>
<keyword evidence="8" id="KW-0411">Iron-sulfur</keyword>
<sequence length="489" mass="51586">MRAAIDAVTGRVSMYRLTVLALAAVLVMGVVLGAVDVIGVDPLGLLGVIGVVLVATIGANEIAARLARVVPHRESSIITALIIACLVPPQATTMSLIGAAAAGVIAALSKYLIVWRGRHILNPAATGVLVAGFFGLTVGIWWIGTAAMLPVVAIGALLLLDRTRRLDVAAVFLVIAVASYSGQGVSAGFPALDALQNAVLLTPVVFLAGFMLSEPLTLPPRRWQQWLVAAVAGLIIYYPFAIPIGPYALINTPELALVVGNIVGFAVSRRRGFALRLVDSRPLSDSAVELRFTPTRPVPFEAGQWLELHLPHRADVRGTRRVFSIASAPSADHVAIGTRILAEGSSFKRELAALEPGSLVRATQVSGDFVLPADARTPLLLLAGGIGVTPFASQLAELAHHGHERDVVAVMVPSSPDEHLYRETLEQAGARIVVLDRDEVTVDALREHVPDIRQRRAYVSGSPAVVAAGAAALRAAGAKRVRTDYFAGY</sequence>
<keyword evidence="3" id="KW-0001">2Fe-2S</keyword>
<feature type="transmembrane region" description="Helical" evidence="9">
    <location>
        <begin position="225"/>
        <end position="242"/>
    </location>
</feature>
<keyword evidence="2" id="KW-0285">Flavoprotein</keyword>
<feature type="transmembrane region" description="Helical" evidence="9">
    <location>
        <begin position="43"/>
        <end position="64"/>
    </location>
</feature>
<organism evidence="11 12">
    <name type="scientific">Microcella daejeonensis</name>
    <dbReference type="NCBI Taxonomy" id="2994971"/>
    <lineage>
        <taxon>Bacteria</taxon>
        <taxon>Bacillati</taxon>
        <taxon>Actinomycetota</taxon>
        <taxon>Actinomycetes</taxon>
        <taxon>Micrococcales</taxon>
        <taxon>Microbacteriaceae</taxon>
        <taxon>Microcella</taxon>
    </lineage>
</organism>
<dbReference type="AlphaFoldDB" id="A0A9E8MIS8"/>
<dbReference type="InterPro" id="IPR039261">
    <property type="entry name" value="FNR_nucleotide-bd"/>
</dbReference>
<dbReference type="PANTHER" id="PTHR47354">
    <property type="entry name" value="NADH OXIDOREDUCTASE HCR"/>
    <property type="match status" value="1"/>
</dbReference>
<dbReference type="Gene3D" id="3.40.50.80">
    <property type="entry name" value="Nucleotide-binding domain of ferredoxin-NADP reductase (FNR) module"/>
    <property type="match status" value="1"/>
</dbReference>
<dbReference type="RefSeq" id="WP_267780000.1">
    <property type="nucleotide sequence ID" value="NZ_CP113089.1"/>
</dbReference>
<dbReference type="InterPro" id="IPR050415">
    <property type="entry name" value="MRET"/>
</dbReference>
<feature type="transmembrane region" description="Helical" evidence="9">
    <location>
        <begin position="76"/>
        <end position="108"/>
    </location>
</feature>